<organism evidence="2">
    <name type="scientific">marine metagenome</name>
    <dbReference type="NCBI Taxonomy" id="408172"/>
    <lineage>
        <taxon>unclassified sequences</taxon>
        <taxon>metagenomes</taxon>
        <taxon>ecological metagenomes</taxon>
    </lineage>
</organism>
<evidence type="ECO:0000259" key="1">
    <source>
        <dbReference type="Pfam" id="PF13709"/>
    </source>
</evidence>
<proteinExistence type="predicted"/>
<evidence type="ECO:0000313" key="2">
    <source>
        <dbReference type="EMBL" id="SUZ61561.1"/>
    </source>
</evidence>
<dbReference type="Pfam" id="PF13709">
    <property type="entry name" value="DUF4159"/>
    <property type="match status" value="1"/>
</dbReference>
<sequence>MEIFPGAIKASFMFLVLFSVVPVAESQRWQQDEGTIPEAEFHMGRLIYSTRGYGRMWRPWWAIDYPEAEYHITQGLKRLTLLDVSDDSRHLEITDDRIFDHPWLFAQQVGHWHLSDLETLRLREYLLRGGFLVADDFHGTYEYAVFMDVIGRVFPDRPVIDIPESDALLHVLYDLNQRTQIPGRRHLWQGTAHMEGPPRWQGVYDDEGRLLVAINFNMDMGDAWEHADDPSYPEPMTALAYRFGINYIIYAMTH</sequence>
<accession>A0A381P3S1</accession>
<dbReference type="AlphaFoldDB" id="A0A381P3S1"/>
<protein>
    <recommendedName>
        <fullName evidence="1">DUF4159 domain-containing protein</fullName>
    </recommendedName>
</protein>
<dbReference type="Gene3D" id="3.40.50.12140">
    <property type="entry name" value="Domain of unknown function DUF4159"/>
    <property type="match status" value="1"/>
</dbReference>
<dbReference type="EMBL" id="UINC01000811">
    <property type="protein sequence ID" value="SUZ61561.1"/>
    <property type="molecule type" value="Genomic_DNA"/>
</dbReference>
<reference evidence="2" key="1">
    <citation type="submission" date="2018-05" db="EMBL/GenBank/DDBJ databases">
        <authorList>
            <person name="Lanie J.A."/>
            <person name="Ng W.-L."/>
            <person name="Kazmierczak K.M."/>
            <person name="Andrzejewski T.M."/>
            <person name="Davidsen T.M."/>
            <person name="Wayne K.J."/>
            <person name="Tettelin H."/>
            <person name="Glass J.I."/>
            <person name="Rusch D."/>
            <person name="Podicherti R."/>
            <person name="Tsui H.-C.T."/>
            <person name="Winkler M.E."/>
        </authorList>
    </citation>
    <scope>NUCLEOTIDE SEQUENCE</scope>
</reference>
<feature type="domain" description="DUF4159" evidence="1">
    <location>
        <begin position="58"/>
        <end position="252"/>
    </location>
</feature>
<name>A0A381P3S1_9ZZZZ</name>
<dbReference type="InterPro" id="IPR025297">
    <property type="entry name" value="DUF4159"/>
</dbReference>
<gene>
    <name evidence="2" type="ORF">METZ01_LOCUS14415</name>
</gene>